<gene>
    <name evidence="1" type="ORF">F5144DRAFT_552661</name>
</gene>
<dbReference type="EMBL" id="JAGIZQ010000001">
    <property type="protein sequence ID" value="KAH6649335.1"/>
    <property type="molecule type" value="Genomic_DNA"/>
</dbReference>
<dbReference type="Proteomes" id="UP000724584">
    <property type="component" value="Unassembled WGS sequence"/>
</dbReference>
<evidence type="ECO:0000313" key="2">
    <source>
        <dbReference type="Proteomes" id="UP000724584"/>
    </source>
</evidence>
<reference evidence="1 2" key="1">
    <citation type="journal article" date="2021" name="Nat. Commun.">
        <title>Genetic determinants of endophytism in the Arabidopsis root mycobiome.</title>
        <authorList>
            <person name="Mesny F."/>
            <person name="Miyauchi S."/>
            <person name="Thiergart T."/>
            <person name="Pickel B."/>
            <person name="Atanasova L."/>
            <person name="Karlsson M."/>
            <person name="Huettel B."/>
            <person name="Barry K.W."/>
            <person name="Haridas S."/>
            <person name="Chen C."/>
            <person name="Bauer D."/>
            <person name="Andreopoulos W."/>
            <person name="Pangilinan J."/>
            <person name="LaButti K."/>
            <person name="Riley R."/>
            <person name="Lipzen A."/>
            <person name="Clum A."/>
            <person name="Drula E."/>
            <person name="Henrissat B."/>
            <person name="Kohler A."/>
            <person name="Grigoriev I.V."/>
            <person name="Martin F.M."/>
            <person name="Hacquard S."/>
        </authorList>
    </citation>
    <scope>NUCLEOTIDE SEQUENCE [LARGE SCALE GENOMIC DNA]</scope>
    <source>
        <strain evidence="1 2">MPI-SDFR-AT-0079</strain>
    </source>
</reference>
<name>A0ACB7PKE4_9PEZI</name>
<sequence length="229" mass="26371">MADATLKHLSSLSIVLTDWEIRLSCIKNESDFWPAISQLHVLSKLQRIRIRFGFIAASSLYEKEDRLASQEAGLLKEQMETMNQLLHICKSRMTGIAETMAQCGFGNSVPCGKLFKQLPSCSSHVLADISLKEVAQGHSVYEWAEDKRRQYEKDPAFQNKSRGGLERKIWYDLPPELREWVDMPKEEPLGFQLSWDDTMSNPEFQKKLLCCLRTLRRNARAGTYGELWL</sequence>
<protein>
    <submittedName>
        <fullName evidence="1">Uncharacterized protein</fullName>
    </submittedName>
</protein>
<organism evidence="1 2">
    <name type="scientific">Chaetomium tenue</name>
    <dbReference type="NCBI Taxonomy" id="1854479"/>
    <lineage>
        <taxon>Eukaryota</taxon>
        <taxon>Fungi</taxon>
        <taxon>Dikarya</taxon>
        <taxon>Ascomycota</taxon>
        <taxon>Pezizomycotina</taxon>
        <taxon>Sordariomycetes</taxon>
        <taxon>Sordariomycetidae</taxon>
        <taxon>Sordariales</taxon>
        <taxon>Chaetomiaceae</taxon>
        <taxon>Chaetomium</taxon>
    </lineage>
</organism>
<comment type="caution">
    <text evidence="1">The sequence shown here is derived from an EMBL/GenBank/DDBJ whole genome shotgun (WGS) entry which is preliminary data.</text>
</comment>
<proteinExistence type="predicted"/>
<accession>A0ACB7PKE4</accession>
<keyword evidence="2" id="KW-1185">Reference proteome</keyword>
<evidence type="ECO:0000313" key="1">
    <source>
        <dbReference type="EMBL" id="KAH6649335.1"/>
    </source>
</evidence>